<proteinExistence type="predicted"/>
<accession>A0A6J7X2T7</accession>
<dbReference type="Pfam" id="PF14550">
    <property type="entry name" value="Peptidase_S78_2"/>
    <property type="match status" value="1"/>
</dbReference>
<gene>
    <name evidence="2" type="ORF">UFOVP384_55</name>
</gene>
<name>A0A6J7X2T7_9CAUD</name>
<evidence type="ECO:0000259" key="1">
    <source>
        <dbReference type="Pfam" id="PF14550"/>
    </source>
</evidence>
<dbReference type="InterPro" id="IPR027924">
    <property type="entry name" value="XkdF"/>
</dbReference>
<feature type="domain" description="Phage-like element PBSX protein XkdF" evidence="1">
    <location>
        <begin position="72"/>
        <end position="169"/>
    </location>
</feature>
<evidence type="ECO:0000313" key="2">
    <source>
        <dbReference type="EMBL" id="CAB5223448.1"/>
    </source>
</evidence>
<sequence>MDLPIYKLIISSDLEDEAEVDFIALVDRPAIQRNFLAFKERQKFEIVSEDKQILSGALMIADMPIYRDNEEFGEHYVVFDADTIQQIAEKFFKKGYQSNVNEMHDPSKSVEGVTMFESWIVNREMGKMPIKGFEDAKDGSWFGSYKVDNAEIWAKVKSGEFQGFSVEGIFGYADRLTKEELMVQQIKNILAQANI</sequence>
<organism evidence="2">
    <name type="scientific">uncultured Caudovirales phage</name>
    <dbReference type="NCBI Taxonomy" id="2100421"/>
    <lineage>
        <taxon>Viruses</taxon>
        <taxon>Duplodnaviria</taxon>
        <taxon>Heunggongvirae</taxon>
        <taxon>Uroviricota</taxon>
        <taxon>Caudoviricetes</taxon>
        <taxon>Peduoviridae</taxon>
        <taxon>Maltschvirus</taxon>
        <taxon>Maltschvirus maltsch</taxon>
    </lineage>
</organism>
<reference evidence="2" key="1">
    <citation type="submission" date="2020-05" db="EMBL/GenBank/DDBJ databases">
        <authorList>
            <person name="Chiriac C."/>
            <person name="Salcher M."/>
            <person name="Ghai R."/>
            <person name="Kavagutti S V."/>
        </authorList>
    </citation>
    <scope>NUCLEOTIDE SEQUENCE</scope>
</reference>
<dbReference type="EMBL" id="LR798320">
    <property type="protein sequence ID" value="CAB5223448.1"/>
    <property type="molecule type" value="Genomic_DNA"/>
</dbReference>
<protein>
    <submittedName>
        <fullName evidence="2">Phage-like element PBSX protein, XkdF</fullName>
    </submittedName>
</protein>